<dbReference type="Pfam" id="PF03224">
    <property type="entry name" value="V-ATPase_H_N"/>
    <property type="match status" value="1"/>
</dbReference>
<dbReference type="InterPro" id="IPR011989">
    <property type="entry name" value="ARM-like"/>
</dbReference>
<dbReference type="InterPro" id="IPR004908">
    <property type="entry name" value="ATPase_V1-cplx_hsu"/>
</dbReference>
<dbReference type="STRING" id="691883.A0A058ZA21"/>
<dbReference type="Pfam" id="PF11698">
    <property type="entry name" value="V-ATPase_H_C"/>
    <property type="match status" value="1"/>
</dbReference>
<dbReference type="InterPro" id="IPR038497">
    <property type="entry name" value="ATPase_V1-cplx_hsu_C_sf"/>
</dbReference>
<reference evidence="7" key="1">
    <citation type="submission" date="2013-04" db="EMBL/GenBank/DDBJ databases">
        <title>The Genome Sequence of Fonticula alba ATCC 38817.</title>
        <authorList>
            <consortium name="The Broad Institute Genomics Platform"/>
            <person name="Russ C."/>
            <person name="Cuomo C."/>
            <person name="Burger G."/>
            <person name="Gray M.W."/>
            <person name="Holland P.W.H."/>
            <person name="King N."/>
            <person name="Lang F.B.F."/>
            <person name="Roger A.J."/>
            <person name="Ruiz-Trillo I."/>
            <person name="Brown M."/>
            <person name="Walker B."/>
            <person name="Young S."/>
            <person name="Zeng Q."/>
            <person name="Gargeya S."/>
            <person name="Fitzgerald M."/>
            <person name="Haas B."/>
            <person name="Abouelleil A."/>
            <person name="Allen A.W."/>
            <person name="Alvarado L."/>
            <person name="Arachchi H.M."/>
            <person name="Berlin A.M."/>
            <person name="Chapman S.B."/>
            <person name="Gainer-Dewar J."/>
            <person name="Goldberg J."/>
            <person name="Griggs A."/>
            <person name="Gujja S."/>
            <person name="Hansen M."/>
            <person name="Howarth C."/>
            <person name="Imamovic A."/>
            <person name="Ireland A."/>
            <person name="Larimer J."/>
            <person name="McCowan C."/>
            <person name="Murphy C."/>
            <person name="Pearson M."/>
            <person name="Poon T.W."/>
            <person name="Priest M."/>
            <person name="Roberts A."/>
            <person name="Saif S."/>
            <person name="Shea T."/>
            <person name="Sisk P."/>
            <person name="Sykes S."/>
            <person name="Wortman J."/>
            <person name="Nusbaum C."/>
            <person name="Birren B."/>
        </authorList>
    </citation>
    <scope>NUCLEOTIDE SEQUENCE [LARGE SCALE GENOMIC DNA]</scope>
    <source>
        <strain evidence="7">ATCC 38817</strain>
    </source>
</reference>
<proteinExistence type="inferred from homology"/>
<evidence type="ECO:0000259" key="6">
    <source>
        <dbReference type="Pfam" id="PF11698"/>
    </source>
</evidence>
<evidence type="ECO:0000256" key="2">
    <source>
        <dbReference type="ARBA" id="ARBA00022448"/>
    </source>
</evidence>
<keyword evidence="4 5" id="KW-0406">Ion transport</keyword>
<evidence type="ECO:0000313" key="7">
    <source>
        <dbReference type="EMBL" id="KCV71085.1"/>
    </source>
</evidence>
<dbReference type="OMA" id="VNMFVSP"/>
<dbReference type="RefSeq" id="XP_009494208.1">
    <property type="nucleotide sequence ID" value="XM_009495933.1"/>
</dbReference>
<organism evidence="7">
    <name type="scientific">Fonticula alba</name>
    <name type="common">Slime mold</name>
    <dbReference type="NCBI Taxonomy" id="691883"/>
    <lineage>
        <taxon>Eukaryota</taxon>
        <taxon>Rotosphaerida</taxon>
        <taxon>Fonticulaceae</taxon>
        <taxon>Fonticula</taxon>
    </lineage>
</organism>
<dbReference type="InterPro" id="IPR016024">
    <property type="entry name" value="ARM-type_fold"/>
</dbReference>
<accession>A0A058ZA21</accession>
<dbReference type="GO" id="GO:0000221">
    <property type="term" value="C:vacuolar proton-transporting V-type ATPase, V1 domain"/>
    <property type="evidence" value="ECO:0007669"/>
    <property type="project" value="UniProtKB-UniRule"/>
</dbReference>
<feature type="domain" description="ATPase V1 complex subunit H C-terminal" evidence="6">
    <location>
        <begin position="325"/>
        <end position="440"/>
    </location>
</feature>
<evidence type="ECO:0000256" key="5">
    <source>
        <dbReference type="PIRNR" id="PIRNR032184"/>
    </source>
</evidence>
<dbReference type="SUPFAM" id="SSF48371">
    <property type="entry name" value="ARM repeat"/>
    <property type="match status" value="1"/>
</dbReference>
<gene>
    <name evidence="7" type="ORF">H696_02034</name>
</gene>
<dbReference type="EMBL" id="KB932203">
    <property type="protein sequence ID" value="KCV71085.1"/>
    <property type="molecule type" value="Genomic_DNA"/>
</dbReference>
<keyword evidence="3 5" id="KW-0375">Hydrogen ion transport</keyword>
<comment type="similarity">
    <text evidence="1 5">Belongs to the V-ATPase H subunit family.</text>
</comment>
<dbReference type="AlphaFoldDB" id="A0A058ZA21"/>
<dbReference type="Gene3D" id="1.25.40.150">
    <property type="entry name" value="V-type ATPase, subunit H, C-terminal domain"/>
    <property type="match status" value="1"/>
</dbReference>
<dbReference type="PANTHER" id="PTHR10698">
    <property type="entry name" value="V-TYPE PROTON ATPASE SUBUNIT H"/>
    <property type="match status" value="1"/>
</dbReference>
<dbReference type="eggNOG" id="KOG2759">
    <property type="taxonomic scope" value="Eukaryota"/>
</dbReference>
<evidence type="ECO:0000313" key="8">
    <source>
        <dbReference type="Proteomes" id="UP000030693"/>
    </source>
</evidence>
<name>A0A058ZA21_FONAL</name>
<sequence length="459" mass="52274">MSFNGFYINRTSLDIQAEQYRTKAIDWDVFPDVDTTIIKKYDQLNPAQRAKFLEEYSTPLLTALLGFTTKGVQYYEAILYTLLLIEDIVERMPNTAGYFIKLQQENANLPFGALLHNFEQPNDQIMQKASRLIATLVTSQVPMSSEDYSRFLNILLSLLNPDASGHRDGSSMIAPDLRLEIVLQSITLLLLNDAFRVDFYEYKGADSLVKFFDLSLSAQTQYYIIFCLWLLCFNQSIAQKIKELGIVPILTNLIKSTVKEGHIRVILATFRNLIEKAPEENIGPMMDNKLLTVCNSLSTRTFTDEDVVADLQFITEELKKNDYVLSSFEEFAAEIRSTRLDWSPAHTSETFWSNNIENINSNSYELIRLLHSILEHSSDDKSLAVACHYFGQYVNVYPRGKDVLTRLGSKDVLLRHLTHTSQVVKYEALLALQKFMVSNWGALNEQVVAPEGSSASFRA</sequence>
<comment type="subunit">
    <text evidence="5">V-ATPase is a heteromultimeric enzyme made up of two complexes: the ATP-hydrolytic V1 complex and the proton translocation V0 complex.</text>
</comment>
<keyword evidence="8" id="KW-1185">Reference proteome</keyword>
<protein>
    <recommendedName>
        <fullName evidence="5">V-type proton ATPase subunit H</fullName>
    </recommendedName>
</protein>
<dbReference type="PIRSF" id="PIRSF032184">
    <property type="entry name" value="ATPase_V1_H"/>
    <property type="match status" value="1"/>
</dbReference>
<evidence type="ECO:0000256" key="3">
    <source>
        <dbReference type="ARBA" id="ARBA00022781"/>
    </source>
</evidence>
<evidence type="ECO:0000256" key="1">
    <source>
        <dbReference type="ARBA" id="ARBA00008613"/>
    </source>
</evidence>
<comment type="function">
    <text evidence="5">Subunit of the V1 complex of vacuolar(H+)-ATPase (V-ATPase), a multisubunit enzyme composed of a peripheral complex (V1) that hydrolyzes ATP and a membrane integral complex (V0) that translocates protons. V-ATPase is responsible for acidifying and maintaining the pH of intracellular compartments.</text>
</comment>
<dbReference type="GO" id="GO:0046961">
    <property type="term" value="F:proton-transporting ATPase activity, rotational mechanism"/>
    <property type="evidence" value="ECO:0007669"/>
    <property type="project" value="UniProtKB-UniRule"/>
</dbReference>
<dbReference type="OrthoDB" id="10263554at2759"/>
<evidence type="ECO:0000256" key="4">
    <source>
        <dbReference type="ARBA" id="ARBA00023065"/>
    </source>
</evidence>
<dbReference type="Proteomes" id="UP000030693">
    <property type="component" value="Unassembled WGS sequence"/>
</dbReference>
<dbReference type="InterPro" id="IPR011987">
    <property type="entry name" value="ATPase_V1-cplx_hsu_C"/>
</dbReference>
<dbReference type="PANTHER" id="PTHR10698:SF0">
    <property type="entry name" value="V-TYPE PROTON ATPASE SUBUNIT H"/>
    <property type="match status" value="1"/>
</dbReference>
<keyword evidence="2 5" id="KW-0813">Transport</keyword>
<dbReference type="GeneID" id="20526759"/>
<dbReference type="Gene3D" id="1.25.10.10">
    <property type="entry name" value="Leucine-rich Repeat Variant"/>
    <property type="match status" value="1"/>
</dbReference>